<protein>
    <submittedName>
        <fullName evidence="1">Uncharacterized protein</fullName>
    </submittedName>
</protein>
<sequence>MNTLITYDIVENIHKEAKQTQVKETMKANGYLDHFTKSGDSTNAVHYLPNTSLVKIDTTPEQAKIDLDAAVKKHGATLERCFAVGFEQGKYVAIPGKAYAK</sequence>
<dbReference type="AlphaFoldDB" id="A0A2S7SV49"/>
<dbReference type="EMBL" id="PPSL01000003">
    <property type="protein sequence ID" value="PQJ10790.1"/>
    <property type="molecule type" value="Genomic_DNA"/>
</dbReference>
<organism evidence="1 2">
    <name type="scientific">Flavipsychrobacter stenotrophus</name>
    <dbReference type="NCBI Taxonomy" id="2077091"/>
    <lineage>
        <taxon>Bacteria</taxon>
        <taxon>Pseudomonadati</taxon>
        <taxon>Bacteroidota</taxon>
        <taxon>Chitinophagia</taxon>
        <taxon>Chitinophagales</taxon>
        <taxon>Chitinophagaceae</taxon>
        <taxon>Flavipsychrobacter</taxon>
    </lineage>
</organism>
<dbReference type="RefSeq" id="WP_105039517.1">
    <property type="nucleotide sequence ID" value="NZ_PPSL01000003.1"/>
</dbReference>
<keyword evidence="2" id="KW-1185">Reference proteome</keyword>
<evidence type="ECO:0000313" key="1">
    <source>
        <dbReference type="EMBL" id="PQJ10790.1"/>
    </source>
</evidence>
<proteinExistence type="predicted"/>
<gene>
    <name evidence="1" type="ORF">CJD36_012535</name>
</gene>
<name>A0A2S7SV49_9BACT</name>
<reference evidence="1 2" key="1">
    <citation type="submission" date="2018-01" db="EMBL/GenBank/DDBJ databases">
        <title>A novel member of the phylum Bacteroidetes isolated from glacier ice.</title>
        <authorList>
            <person name="Liu Q."/>
            <person name="Xin Y.-H."/>
        </authorList>
    </citation>
    <scope>NUCLEOTIDE SEQUENCE [LARGE SCALE GENOMIC DNA]</scope>
    <source>
        <strain evidence="1 2">RB1R16</strain>
    </source>
</reference>
<comment type="caution">
    <text evidence="1">The sequence shown here is derived from an EMBL/GenBank/DDBJ whole genome shotgun (WGS) entry which is preliminary data.</text>
</comment>
<dbReference type="Proteomes" id="UP000239872">
    <property type="component" value="Unassembled WGS sequence"/>
</dbReference>
<evidence type="ECO:0000313" key="2">
    <source>
        <dbReference type="Proteomes" id="UP000239872"/>
    </source>
</evidence>
<accession>A0A2S7SV49</accession>